<dbReference type="SUPFAM" id="SSF49265">
    <property type="entry name" value="Fibronectin type III"/>
    <property type="match status" value="1"/>
</dbReference>
<organism evidence="3 4">
    <name type="scientific">Bionectria ochroleuca</name>
    <name type="common">Gliocladium roseum</name>
    <dbReference type="NCBI Taxonomy" id="29856"/>
    <lineage>
        <taxon>Eukaryota</taxon>
        <taxon>Fungi</taxon>
        <taxon>Dikarya</taxon>
        <taxon>Ascomycota</taxon>
        <taxon>Pezizomycotina</taxon>
        <taxon>Sordariomycetes</taxon>
        <taxon>Hypocreomycetidae</taxon>
        <taxon>Hypocreales</taxon>
        <taxon>Bionectriaceae</taxon>
        <taxon>Clonostachys</taxon>
    </lineage>
</organism>
<dbReference type="PANTHER" id="PTHR22925">
    <property type="entry name" value="GLYCOSYL HYDROLASE 43 FAMILY MEMBER"/>
    <property type="match status" value="1"/>
</dbReference>
<feature type="signal peptide" evidence="1">
    <location>
        <begin position="1"/>
        <end position="25"/>
    </location>
</feature>
<feature type="domain" description="F5/8 type C" evidence="2">
    <location>
        <begin position="432"/>
        <end position="588"/>
    </location>
</feature>
<sequence length="590" mass="64659">MSILPTTYTAMAWLLCLIFCQLAAADLKLAGQLFQIKGEPIVSNAKLRWSLLASAESYRVQRSGGGHNQTVLEVVTGNSFDDYGLTLNTTYTYVVTALDGDSAAIEASNELGLTPYTPNLSRLTSFDNAPSFPDSINASLQVRDLDASAFAHGRRQDVEYRYDYEAFANGSFSHFREQTRTDGGEWTGERVVLTNHVMCASANYSCKLEGIQWKTHPSSGLIIMWAHFERYGDYGLAEVANLYTYPGDESLTWNGAYRPLNYQSRDLSFYNDGSAGYLISTTNGNADMNIFELASNWTEITSLLTTVNKGLYREAPSIIKPSSDGLYYMFTSRTSGWLPSQPQYITASSMAGPWGDPVNTGNTATFCSQSGGVSGIASGQYMMYSTRWSASWPTPGGPTRRLNLPLSISPGGNFATFHFYPQVMYSWTLGEKGHGIYGIQSGKILSDGRPSRVTAGLDTTNLTLVNDGTQDSPAEYWIPGKVPFWYEVDLGQAYNITQVDLSTRLRQGSETYYVYNVTGSTDGKTYNMLADQTNNTDSGFSVSFPGANGTSAEGFRYVRVEVSGLYNNNNGNSATWAVGLHEVTVYGNQG</sequence>
<keyword evidence="4" id="KW-1185">Reference proteome</keyword>
<dbReference type="PROSITE" id="PS50022">
    <property type="entry name" value="FA58C_3"/>
    <property type="match status" value="1"/>
</dbReference>
<protein>
    <recommendedName>
        <fullName evidence="2">F5/8 type C domain-containing protein</fullName>
    </recommendedName>
</protein>
<dbReference type="PANTHER" id="PTHR22925:SF3">
    <property type="entry name" value="GLYCOSYL HYDROLASE FAMILY PROTEIN 43"/>
    <property type="match status" value="1"/>
</dbReference>
<evidence type="ECO:0000259" key="2">
    <source>
        <dbReference type="PROSITE" id="PS50022"/>
    </source>
</evidence>
<accession>A0ABY6UU37</accession>
<evidence type="ECO:0000313" key="3">
    <source>
        <dbReference type="EMBL" id="VUC34749.1"/>
    </source>
</evidence>
<dbReference type="CDD" id="cd18822">
    <property type="entry name" value="GH43_CtGH43-like"/>
    <property type="match status" value="1"/>
</dbReference>
<dbReference type="Gene3D" id="2.60.120.260">
    <property type="entry name" value="Galactose-binding domain-like"/>
    <property type="match status" value="1"/>
</dbReference>
<dbReference type="InterPro" id="IPR000421">
    <property type="entry name" value="FA58C"/>
</dbReference>
<dbReference type="Gene3D" id="2.60.40.10">
    <property type="entry name" value="Immunoglobulins"/>
    <property type="match status" value="1"/>
</dbReference>
<dbReference type="Gene3D" id="2.115.10.20">
    <property type="entry name" value="Glycosyl hydrolase domain, family 43"/>
    <property type="match status" value="1"/>
</dbReference>
<dbReference type="SUPFAM" id="SSF49785">
    <property type="entry name" value="Galactose-binding domain-like"/>
    <property type="match status" value="1"/>
</dbReference>
<evidence type="ECO:0000313" key="4">
    <source>
        <dbReference type="Proteomes" id="UP000766486"/>
    </source>
</evidence>
<comment type="caution">
    <text evidence="3">The sequence shown here is derived from an EMBL/GenBank/DDBJ whole genome shotgun (WGS) entry which is preliminary data.</text>
</comment>
<dbReference type="EMBL" id="CABFNS010000893">
    <property type="protein sequence ID" value="VUC34749.1"/>
    <property type="molecule type" value="Genomic_DNA"/>
</dbReference>
<evidence type="ECO:0000256" key="1">
    <source>
        <dbReference type="SAM" id="SignalP"/>
    </source>
</evidence>
<proteinExistence type="predicted"/>
<keyword evidence="1" id="KW-0732">Signal</keyword>
<name>A0ABY6UU37_BIOOC</name>
<dbReference type="InterPro" id="IPR023296">
    <property type="entry name" value="Glyco_hydro_beta-prop_sf"/>
</dbReference>
<dbReference type="InterPro" id="IPR036116">
    <property type="entry name" value="FN3_sf"/>
</dbReference>
<dbReference type="InterPro" id="IPR008979">
    <property type="entry name" value="Galactose-bd-like_sf"/>
</dbReference>
<reference evidence="3 4" key="1">
    <citation type="submission" date="2019-06" db="EMBL/GenBank/DDBJ databases">
        <authorList>
            <person name="Broberg M."/>
        </authorList>
    </citation>
    <scope>NUCLEOTIDE SEQUENCE [LARGE SCALE GENOMIC DNA]</scope>
</reference>
<feature type="chain" id="PRO_5046015392" description="F5/8 type C domain-containing protein" evidence="1">
    <location>
        <begin position="26"/>
        <end position="590"/>
    </location>
</feature>
<dbReference type="Proteomes" id="UP000766486">
    <property type="component" value="Unassembled WGS sequence"/>
</dbReference>
<dbReference type="InterPro" id="IPR013783">
    <property type="entry name" value="Ig-like_fold"/>
</dbReference>
<gene>
    <name evidence="3" type="ORF">CLO192961_LOCUS391429</name>
</gene>
<dbReference type="SUPFAM" id="SSF75005">
    <property type="entry name" value="Arabinanase/levansucrase/invertase"/>
    <property type="match status" value="1"/>
</dbReference>
<dbReference type="Pfam" id="PF22633">
    <property type="entry name" value="F5_F8_type_C_2"/>
    <property type="match status" value="1"/>
</dbReference>